<evidence type="ECO:0000313" key="5">
    <source>
        <dbReference type="EMBL" id="KAF7153990.1"/>
    </source>
</evidence>
<feature type="chain" id="PRO_5032472189" description="Prolamin-like domain-containing protein" evidence="3">
    <location>
        <begin position="22"/>
        <end position="148"/>
    </location>
</feature>
<name>A0A834LZE3_RHOSS</name>
<dbReference type="SUPFAM" id="SSF47699">
    <property type="entry name" value="Bifunctional inhibitor/lipid-transfer protein/seed storage 2S albumin"/>
    <property type="match status" value="1"/>
</dbReference>
<feature type="signal peptide" evidence="3">
    <location>
        <begin position="1"/>
        <end position="21"/>
    </location>
</feature>
<accession>A0A834LZE3</accession>
<dbReference type="PANTHER" id="PTHR31207">
    <property type="entry name" value="ECA1 GAMETOGENESIS FAMILY PROTEIN (DUF784)-RELATED-RELATED"/>
    <property type="match status" value="1"/>
</dbReference>
<keyword evidence="6" id="KW-1185">Reference proteome</keyword>
<sequence length="148" mass="16059">MAHFNTILLAAFSLLLTTALAKQPASDDDGGDNPAPAPSPSYDLSPAAEDLNYINSIPPAERKLLDDCSNRMTRKCGDNVVSGLLMKSEVSDDCCTQLVRMGKKCHNHLVKLLVRYPDFRQNAATIKESSRKIWSGCRDVAADPPASP</sequence>
<feature type="domain" description="Prolamin-like" evidence="4">
    <location>
        <begin position="67"/>
        <end position="137"/>
    </location>
</feature>
<dbReference type="Pfam" id="PF05617">
    <property type="entry name" value="Prolamin_like"/>
    <property type="match status" value="1"/>
</dbReference>
<evidence type="ECO:0000313" key="6">
    <source>
        <dbReference type="Proteomes" id="UP000626092"/>
    </source>
</evidence>
<dbReference type="InterPro" id="IPR008502">
    <property type="entry name" value="Prolamin-like"/>
</dbReference>
<proteinExistence type="predicted"/>
<gene>
    <name evidence="5" type="ORF">RHSIM_Rhsim01G0015900</name>
</gene>
<evidence type="ECO:0000259" key="4">
    <source>
        <dbReference type="Pfam" id="PF05617"/>
    </source>
</evidence>
<reference evidence="5" key="1">
    <citation type="submission" date="2019-11" db="EMBL/GenBank/DDBJ databases">
        <authorList>
            <person name="Liu Y."/>
            <person name="Hou J."/>
            <person name="Li T.-Q."/>
            <person name="Guan C.-H."/>
            <person name="Wu X."/>
            <person name="Wu H.-Z."/>
            <person name="Ling F."/>
            <person name="Zhang R."/>
            <person name="Shi X.-G."/>
            <person name="Ren J.-P."/>
            <person name="Chen E.-F."/>
            <person name="Sun J.-M."/>
        </authorList>
    </citation>
    <scope>NUCLEOTIDE SEQUENCE</scope>
    <source>
        <strain evidence="5">Adult_tree_wgs_1</strain>
        <tissue evidence="5">Leaves</tissue>
    </source>
</reference>
<comment type="caution">
    <text evidence="5">The sequence shown here is derived from an EMBL/GenBank/DDBJ whole genome shotgun (WGS) entry which is preliminary data.</text>
</comment>
<evidence type="ECO:0000256" key="3">
    <source>
        <dbReference type="SAM" id="SignalP"/>
    </source>
</evidence>
<dbReference type="InterPro" id="IPR040220">
    <property type="entry name" value="DD11"/>
</dbReference>
<dbReference type="PANTHER" id="PTHR31207:SF35">
    <property type="entry name" value="PROLAMIN-LIKE DOMAIN-CONTAINING PROTEIN"/>
    <property type="match status" value="1"/>
</dbReference>
<protein>
    <recommendedName>
        <fullName evidence="4">Prolamin-like domain-containing protein</fullName>
    </recommendedName>
</protein>
<dbReference type="InterPro" id="IPR036312">
    <property type="entry name" value="Bifun_inhib/LTP/seed_sf"/>
</dbReference>
<dbReference type="Proteomes" id="UP000626092">
    <property type="component" value="Unassembled WGS sequence"/>
</dbReference>
<feature type="region of interest" description="Disordered" evidence="2">
    <location>
        <begin position="23"/>
        <end position="45"/>
    </location>
</feature>
<dbReference type="OrthoDB" id="1368054at2759"/>
<dbReference type="AlphaFoldDB" id="A0A834LZE3"/>
<evidence type="ECO:0000256" key="2">
    <source>
        <dbReference type="SAM" id="MobiDB-lite"/>
    </source>
</evidence>
<keyword evidence="1 3" id="KW-0732">Signal</keyword>
<organism evidence="5 6">
    <name type="scientific">Rhododendron simsii</name>
    <name type="common">Sims's rhododendron</name>
    <dbReference type="NCBI Taxonomy" id="118357"/>
    <lineage>
        <taxon>Eukaryota</taxon>
        <taxon>Viridiplantae</taxon>
        <taxon>Streptophyta</taxon>
        <taxon>Embryophyta</taxon>
        <taxon>Tracheophyta</taxon>
        <taxon>Spermatophyta</taxon>
        <taxon>Magnoliopsida</taxon>
        <taxon>eudicotyledons</taxon>
        <taxon>Gunneridae</taxon>
        <taxon>Pentapetalae</taxon>
        <taxon>asterids</taxon>
        <taxon>Ericales</taxon>
        <taxon>Ericaceae</taxon>
        <taxon>Ericoideae</taxon>
        <taxon>Rhodoreae</taxon>
        <taxon>Rhododendron</taxon>
    </lineage>
</organism>
<evidence type="ECO:0000256" key="1">
    <source>
        <dbReference type="ARBA" id="ARBA00022729"/>
    </source>
</evidence>
<dbReference type="EMBL" id="WJXA01000001">
    <property type="protein sequence ID" value="KAF7153990.1"/>
    <property type="molecule type" value="Genomic_DNA"/>
</dbReference>